<feature type="compositionally biased region" description="Basic and acidic residues" evidence="11">
    <location>
        <begin position="105"/>
        <end position="118"/>
    </location>
</feature>
<dbReference type="GO" id="GO:0005682">
    <property type="term" value="C:U5 snRNP"/>
    <property type="evidence" value="ECO:0007669"/>
    <property type="project" value="TreeGrafter"/>
</dbReference>
<comment type="caution">
    <text evidence="13">The sequence shown here is derived from an EMBL/GenBank/DDBJ whole genome shotgun (WGS) entry which is preliminary data.</text>
</comment>
<dbReference type="GO" id="GO:0070990">
    <property type="term" value="F:snRNP binding"/>
    <property type="evidence" value="ECO:0007669"/>
    <property type="project" value="TreeGrafter"/>
</dbReference>
<dbReference type="InterPro" id="IPR050914">
    <property type="entry name" value="snRNP_SmB/NAA38-like"/>
</dbReference>
<dbReference type="GO" id="GO:0003723">
    <property type="term" value="F:RNA binding"/>
    <property type="evidence" value="ECO:0007669"/>
    <property type="project" value="UniProtKB-KW"/>
</dbReference>
<dbReference type="GO" id="GO:0046540">
    <property type="term" value="C:U4/U6 x U5 tri-snRNP complex"/>
    <property type="evidence" value="ECO:0007669"/>
    <property type="project" value="TreeGrafter"/>
</dbReference>
<feature type="compositionally biased region" description="Basic residues" evidence="11">
    <location>
        <begin position="163"/>
        <end position="172"/>
    </location>
</feature>
<keyword evidence="9 13" id="KW-0687">Ribonucleoprotein</keyword>
<evidence type="ECO:0000256" key="5">
    <source>
        <dbReference type="ARBA" id="ARBA00022664"/>
    </source>
</evidence>
<dbReference type="GO" id="GO:0071013">
    <property type="term" value="C:catalytic step 2 spliceosome"/>
    <property type="evidence" value="ECO:0007669"/>
    <property type="project" value="TreeGrafter"/>
</dbReference>
<organism evidence="13 14">
    <name type="scientific">Hanseniaspora osmophila</name>
    <dbReference type="NCBI Taxonomy" id="56408"/>
    <lineage>
        <taxon>Eukaryota</taxon>
        <taxon>Fungi</taxon>
        <taxon>Dikarya</taxon>
        <taxon>Ascomycota</taxon>
        <taxon>Saccharomycotina</taxon>
        <taxon>Saccharomycetes</taxon>
        <taxon>Saccharomycodales</taxon>
        <taxon>Saccharomycodaceae</taxon>
        <taxon>Hanseniaspora</taxon>
    </lineage>
</organism>
<dbReference type="SMART" id="SM00651">
    <property type="entry name" value="Sm"/>
    <property type="match status" value="1"/>
</dbReference>
<keyword evidence="8" id="KW-0539">Nucleus</keyword>
<dbReference type="GO" id="GO:0005737">
    <property type="term" value="C:cytoplasm"/>
    <property type="evidence" value="ECO:0007669"/>
    <property type="project" value="UniProtKB-SubCell"/>
</dbReference>
<reference evidence="14" key="1">
    <citation type="journal article" date="2016" name="Genome Announc.">
        <title>Genome sequences of three species of Hanseniaspora isolated from spontaneous wine fermentations.</title>
        <authorList>
            <person name="Sternes P.R."/>
            <person name="Lee D."/>
            <person name="Kutyna D.R."/>
            <person name="Borneman A.R."/>
        </authorList>
    </citation>
    <scope>NUCLEOTIDE SEQUENCE [LARGE SCALE GENOMIC DNA]</scope>
    <source>
        <strain evidence="14">AWRI3579</strain>
    </source>
</reference>
<keyword evidence="6" id="KW-0694">RNA-binding</keyword>
<comment type="similarity">
    <text evidence="3">Belongs to the snRNP SmB/SmN family.</text>
</comment>
<evidence type="ECO:0000313" key="14">
    <source>
        <dbReference type="Proteomes" id="UP000095728"/>
    </source>
</evidence>
<dbReference type="EMBL" id="LPNM01000008">
    <property type="protein sequence ID" value="OEJ84052.1"/>
    <property type="molecule type" value="Genomic_DNA"/>
</dbReference>
<keyword evidence="7" id="KW-0508">mRNA splicing</keyword>
<dbReference type="PROSITE" id="PS52002">
    <property type="entry name" value="SM"/>
    <property type="match status" value="1"/>
</dbReference>
<evidence type="ECO:0000256" key="4">
    <source>
        <dbReference type="ARBA" id="ARBA00022490"/>
    </source>
</evidence>
<evidence type="ECO:0000256" key="1">
    <source>
        <dbReference type="ARBA" id="ARBA00004123"/>
    </source>
</evidence>
<keyword evidence="5" id="KW-0507">mRNA processing</keyword>
<dbReference type="PANTHER" id="PTHR10701">
    <property type="entry name" value="SMALL NUCLEAR RIBONUCLEOPROTEIN-ASSOCIATED PROTEIN B AND N"/>
    <property type="match status" value="1"/>
</dbReference>
<dbReference type="PANTHER" id="PTHR10701:SF0">
    <property type="entry name" value="SMALL NUCLEAR RIBONUCLEOPROTEIN-ASSOCIATED PROTEIN B"/>
    <property type="match status" value="1"/>
</dbReference>
<evidence type="ECO:0000256" key="6">
    <source>
        <dbReference type="ARBA" id="ARBA00022884"/>
    </source>
</evidence>
<dbReference type="STRING" id="56408.A0A1E5RAY0"/>
<dbReference type="OrthoDB" id="2020720at2759"/>
<feature type="unsure residue" description="I or L" evidence="13">
    <location>
        <position position="83"/>
    </location>
</feature>
<dbReference type="GO" id="GO:0071004">
    <property type="term" value="C:U2-type prespliceosome"/>
    <property type="evidence" value="ECO:0007669"/>
    <property type="project" value="TreeGrafter"/>
</dbReference>
<feature type="compositionally biased region" description="Polar residues" evidence="11">
    <location>
        <begin position="131"/>
        <end position="146"/>
    </location>
</feature>
<keyword evidence="14" id="KW-1185">Reference proteome</keyword>
<evidence type="ECO:0000256" key="8">
    <source>
        <dbReference type="ARBA" id="ARBA00023242"/>
    </source>
</evidence>
<dbReference type="InterPro" id="IPR010920">
    <property type="entry name" value="LSM_dom_sf"/>
</dbReference>
<gene>
    <name evidence="13" type="ORF">AWRI3579_g2673</name>
</gene>
<evidence type="ECO:0000259" key="12">
    <source>
        <dbReference type="PROSITE" id="PS52002"/>
    </source>
</evidence>
<dbReference type="GO" id="GO:0005686">
    <property type="term" value="C:U2 snRNP"/>
    <property type="evidence" value="ECO:0007669"/>
    <property type="project" value="TreeGrafter"/>
</dbReference>
<dbReference type="SUPFAM" id="SSF50182">
    <property type="entry name" value="Sm-like ribonucleoproteins"/>
    <property type="match status" value="1"/>
</dbReference>
<dbReference type="Proteomes" id="UP000095728">
    <property type="component" value="Unassembled WGS sequence"/>
</dbReference>
<accession>A0A1E5RAY0</accession>
<evidence type="ECO:0000256" key="3">
    <source>
        <dbReference type="ARBA" id="ARBA00009123"/>
    </source>
</evidence>
<dbReference type="InterPro" id="IPR047575">
    <property type="entry name" value="Sm"/>
</dbReference>
<dbReference type="InterPro" id="IPR001163">
    <property type="entry name" value="Sm_dom_euk/arc"/>
</dbReference>
<evidence type="ECO:0000313" key="13">
    <source>
        <dbReference type="EMBL" id="OEJ84052.1"/>
    </source>
</evidence>
<dbReference type="FunCoup" id="A0A1E5RAY0">
    <property type="interactions" value="394"/>
</dbReference>
<dbReference type="InParanoid" id="A0A1E5RAY0"/>
<feature type="domain" description="Sm" evidence="12">
    <location>
        <begin position="8"/>
        <end position="103"/>
    </location>
</feature>
<comment type="subcellular location">
    <subcellularLocation>
        <location evidence="2">Cytoplasm</location>
    </subcellularLocation>
    <subcellularLocation>
        <location evidence="1">Nucleus</location>
    </subcellularLocation>
</comment>
<dbReference type="Pfam" id="PF01423">
    <property type="entry name" value="LSM"/>
    <property type="match status" value="1"/>
</dbReference>
<dbReference type="GO" id="GO:0005685">
    <property type="term" value="C:U1 snRNP"/>
    <property type="evidence" value="ECO:0007669"/>
    <property type="project" value="TreeGrafter"/>
</dbReference>
<dbReference type="GO" id="GO:0000398">
    <property type="term" value="P:mRNA splicing, via spliceosome"/>
    <property type="evidence" value="ECO:0007669"/>
    <property type="project" value="TreeGrafter"/>
</dbReference>
<evidence type="ECO:0000256" key="9">
    <source>
        <dbReference type="ARBA" id="ARBA00023274"/>
    </source>
</evidence>
<protein>
    <recommendedName>
        <fullName evidence="10">Sm protein B</fullName>
    </recommendedName>
</protein>
<name>A0A1E5RAY0_9ASCO</name>
<proteinExistence type="inferred from homology"/>
<dbReference type="GO" id="GO:0005687">
    <property type="term" value="C:U4 snRNP"/>
    <property type="evidence" value="ECO:0007669"/>
    <property type="project" value="TreeGrafter"/>
</dbReference>
<evidence type="ECO:0000256" key="10">
    <source>
        <dbReference type="ARBA" id="ARBA00041355"/>
    </source>
</evidence>
<evidence type="ECO:0000256" key="2">
    <source>
        <dbReference type="ARBA" id="ARBA00004496"/>
    </source>
</evidence>
<evidence type="ECO:0000256" key="11">
    <source>
        <dbReference type="SAM" id="MobiDB-lite"/>
    </source>
</evidence>
<feature type="region of interest" description="Disordered" evidence="11">
    <location>
        <begin position="100"/>
        <end position="186"/>
    </location>
</feature>
<keyword evidence="4" id="KW-0963">Cytoplasm</keyword>
<dbReference type="AlphaFoldDB" id="A0A1E5RAY0"/>
<dbReference type="Gene3D" id="2.30.30.100">
    <property type="match status" value="1"/>
</dbReference>
<sequence>MSSTTIVSKKLQLKDLIDYRLKVLTTDGSVYVGILKGFDKFMNMTLLDCYELRINKKSLENLKSTTKSAEDAQTEHVHKEKRLLGFIILRGENVLSTSIESPPLMDKKERKQEQQKLDKKFKKFGKKKSADPQNTSSKQQNSTKNVNTKKRPLDNNNNSIPKKSNKKQKKSSVAKAQQLPPGFKKT</sequence>
<evidence type="ECO:0000256" key="7">
    <source>
        <dbReference type="ARBA" id="ARBA00023187"/>
    </source>
</evidence>